<name>A0ABV0M2U2_9HYPH</name>
<gene>
    <name evidence="7" type="primary">soxX</name>
    <name evidence="7" type="ORF">ABK249_13700</name>
</gene>
<dbReference type="PROSITE" id="PS51007">
    <property type="entry name" value="CYTC"/>
    <property type="match status" value="1"/>
</dbReference>
<proteinExistence type="predicted"/>
<keyword evidence="1 4" id="KW-0349">Heme</keyword>
<dbReference type="InterPro" id="IPR036909">
    <property type="entry name" value="Cyt_c-like_dom_sf"/>
</dbReference>
<dbReference type="Gene3D" id="1.10.760.10">
    <property type="entry name" value="Cytochrome c-like domain"/>
    <property type="match status" value="1"/>
</dbReference>
<comment type="caution">
    <text evidence="7">The sequence shown here is derived from an EMBL/GenBank/DDBJ whole genome shotgun (WGS) entry which is preliminary data.</text>
</comment>
<sequence length="155" mass="16507">MEMKRFLTCVAVPAFLCSQAAAVEIAPDAVKIDEMKVSQSLTGATGNAEEGAKVLANRGLGNCLACHVVTPLAKEQFHGNVAPALDGVADRWSEAELRAIVVDAKRVFSEETVMPAFYSLEVGINVRKDLAGKTILTAQQVEDVVAYLTTLKGSK</sequence>
<dbReference type="InterPro" id="IPR009056">
    <property type="entry name" value="Cyt_c-like_dom"/>
</dbReference>
<evidence type="ECO:0000256" key="5">
    <source>
        <dbReference type="SAM" id="SignalP"/>
    </source>
</evidence>
<protein>
    <submittedName>
        <fullName evidence="7">Sulfur oxidation c-type cytochrome SoxX</fullName>
    </submittedName>
</protein>
<evidence type="ECO:0000256" key="4">
    <source>
        <dbReference type="PROSITE-ProRule" id="PRU00433"/>
    </source>
</evidence>
<evidence type="ECO:0000256" key="3">
    <source>
        <dbReference type="ARBA" id="ARBA00023004"/>
    </source>
</evidence>
<organism evidence="7 8">
    <name type="scientific">Neorhizobium phenanthreniclasticum</name>
    <dbReference type="NCBI Taxonomy" id="3157917"/>
    <lineage>
        <taxon>Bacteria</taxon>
        <taxon>Pseudomonadati</taxon>
        <taxon>Pseudomonadota</taxon>
        <taxon>Alphaproteobacteria</taxon>
        <taxon>Hyphomicrobiales</taxon>
        <taxon>Rhizobiaceae</taxon>
        <taxon>Rhizobium/Agrobacterium group</taxon>
        <taxon>Neorhizobium</taxon>
    </lineage>
</organism>
<evidence type="ECO:0000313" key="7">
    <source>
        <dbReference type="EMBL" id="MEQ1405993.1"/>
    </source>
</evidence>
<evidence type="ECO:0000259" key="6">
    <source>
        <dbReference type="PROSITE" id="PS51007"/>
    </source>
</evidence>
<evidence type="ECO:0000256" key="1">
    <source>
        <dbReference type="ARBA" id="ARBA00022617"/>
    </source>
</evidence>
<dbReference type="SUPFAM" id="SSF46626">
    <property type="entry name" value="Cytochrome c"/>
    <property type="match status" value="1"/>
</dbReference>
<feature type="chain" id="PRO_5046435439" evidence="5">
    <location>
        <begin position="23"/>
        <end position="155"/>
    </location>
</feature>
<feature type="domain" description="Cytochrome c" evidence="6">
    <location>
        <begin position="46"/>
        <end position="152"/>
    </location>
</feature>
<dbReference type="Pfam" id="PF00034">
    <property type="entry name" value="Cytochrom_C"/>
    <property type="match status" value="1"/>
</dbReference>
<dbReference type="Proteomes" id="UP001496627">
    <property type="component" value="Unassembled WGS sequence"/>
</dbReference>
<keyword evidence="8" id="KW-1185">Reference proteome</keyword>
<accession>A0ABV0M2U2</accession>
<dbReference type="InterPro" id="IPR030999">
    <property type="entry name" value="Thiosulf_SoxX"/>
</dbReference>
<keyword evidence="2 4" id="KW-0479">Metal-binding</keyword>
<evidence type="ECO:0000313" key="8">
    <source>
        <dbReference type="Proteomes" id="UP001496627"/>
    </source>
</evidence>
<evidence type="ECO:0000256" key="2">
    <source>
        <dbReference type="ARBA" id="ARBA00022723"/>
    </source>
</evidence>
<dbReference type="NCBIfam" id="TIGR04485">
    <property type="entry name" value="thiosulf_SoxX"/>
    <property type="match status" value="1"/>
</dbReference>
<reference evidence="7 8" key="1">
    <citation type="submission" date="2024-05" db="EMBL/GenBank/DDBJ databases">
        <title>Neorhizobium sp. Rsf11, a plant growth promoting and heavy metal resistant PAH-degrader.</title>
        <authorList>
            <person name="Golubev S.N."/>
            <person name="Muratova A.Y."/>
            <person name="Markelova M.I."/>
        </authorList>
    </citation>
    <scope>NUCLEOTIDE SEQUENCE [LARGE SCALE GENOMIC DNA]</scope>
    <source>
        <strain evidence="7 8">Rsf11</strain>
    </source>
</reference>
<feature type="signal peptide" evidence="5">
    <location>
        <begin position="1"/>
        <end position="22"/>
    </location>
</feature>
<keyword evidence="3 4" id="KW-0408">Iron</keyword>
<dbReference type="EMBL" id="JBEAAL010000008">
    <property type="protein sequence ID" value="MEQ1405993.1"/>
    <property type="molecule type" value="Genomic_DNA"/>
</dbReference>
<keyword evidence="5" id="KW-0732">Signal</keyword>